<evidence type="ECO:0000313" key="2">
    <source>
        <dbReference type="Proteomes" id="UP000476310"/>
    </source>
</evidence>
<proteinExistence type="predicted"/>
<dbReference type="RefSeq" id="WP_164426345.1">
    <property type="nucleotide sequence ID" value="NZ_JAAIKT010000010.1"/>
</dbReference>
<keyword evidence="2" id="KW-1185">Reference proteome</keyword>
<dbReference type="AlphaFoldDB" id="A0A6G4ACR5"/>
<dbReference type="Proteomes" id="UP000476310">
    <property type="component" value="Unassembled WGS sequence"/>
</dbReference>
<gene>
    <name evidence="1" type="ORF">G4H13_11470</name>
</gene>
<sequence>MRRWTREHGRRLVKLFVEKAQSGTIAGNERPELATVCRSKIHRRR</sequence>
<accession>A0A6G4ACR5</accession>
<reference evidence="1" key="1">
    <citation type="submission" date="2020-02" db="EMBL/GenBank/DDBJ databases">
        <title>A new Streptomyces sp. for controlling soil-borne diseases.</title>
        <authorList>
            <person name="Li X."/>
            <person name="Tian Y."/>
            <person name="Gao K."/>
        </authorList>
    </citation>
    <scope>NUCLEOTIDE SEQUENCE [LARGE SCALE GENOMIC DNA]</scope>
    <source>
        <strain evidence="1">0250</strain>
    </source>
</reference>
<dbReference type="EMBL" id="JAAIKT010000010">
    <property type="protein sequence ID" value="NEW71010.1"/>
    <property type="molecule type" value="Genomic_DNA"/>
</dbReference>
<comment type="caution">
    <text evidence="1">The sequence shown here is derived from an EMBL/GenBank/DDBJ whole genome shotgun (WGS) entry which is preliminary data.</text>
</comment>
<evidence type="ECO:0000313" key="1">
    <source>
        <dbReference type="EMBL" id="NEW71010.1"/>
    </source>
</evidence>
<name>A0A6G4ACR5_9ACTN</name>
<protein>
    <submittedName>
        <fullName evidence="1">Uncharacterized protein</fullName>
    </submittedName>
</protein>
<organism evidence="1 2">
    <name type="scientific">Streptomyces rhizosphaericus</name>
    <dbReference type="NCBI Taxonomy" id="114699"/>
    <lineage>
        <taxon>Bacteria</taxon>
        <taxon>Bacillati</taxon>
        <taxon>Actinomycetota</taxon>
        <taxon>Actinomycetes</taxon>
        <taxon>Kitasatosporales</taxon>
        <taxon>Streptomycetaceae</taxon>
        <taxon>Streptomyces</taxon>
        <taxon>Streptomyces violaceusniger group</taxon>
    </lineage>
</organism>